<sequence length="280" mass="31117">MTNKIINAKVFRFNPDKDAEPRYQTYQVPFEEGLSAMDVLDYIYQNLDSSLAYYDHAGCSLGICGKCTARINGKVGLLCQTPVSDGELLLEPMNKNKVLKDLVPAKAKKAADDEPEAEEGGEQVAQDINSVDLIVRREIEALIASPLIEAYSQEFGKEASEAVAQKVIQKLALEAGKMLKMFAGGDTMEHLQRALPLFSQGGALEFDIVEASEKKAAVNVTRCKYAEMYKENGLEQFGYLLGCGRDFALMEGFNPKIKFTRTQTIMEGADYCDFRFEIED</sequence>
<dbReference type="EMBL" id="CP001322">
    <property type="protein sequence ID" value="ACL06123.1"/>
    <property type="molecule type" value="Genomic_DNA"/>
</dbReference>
<evidence type="ECO:0000259" key="4">
    <source>
        <dbReference type="Pfam" id="PF13085"/>
    </source>
</evidence>
<dbReference type="SUPFAM" id="SSF54292">
    <property type="entry name" value="2Fe-2S ferredoxin-like"/>
    <property type="match status" value="1"/>
</dbReference>
<evidence type="ECO:0000313" key="6">
    <source>
        <dbReference type="Proteomes" id="UP000000739"/>
    </source>
</evidence>
<dbReference type="GO" id="GO:0009055">
    <property type="term" value="F:electron transfer activity"/>
    <property type="evidence" value="ECO:0007669"/>
    <property type="project" value="InterPro"/>
</dbReference>
<evidence type="ECO:0000256" key="3">
    <source>
        <dbReference type="ARBA" id="ARBA00034078"/>
    </source>
</evidence>
<proteinExistence type="inferred from homology"/>
<dbReference type="AlphaFoldDB" id="B8FNF4"/>
<evidence type="ECO:0000256" key="1">
    <source>
        <dbReference type="ARBA" id="ARBA00001927"/>
    </source>
</evidence>
<comment type="cofactor">
    <cofactor evidence="1">
        <name>[3Fe-4S] cluster</name>
        <dbReference type="ChEBI" id="CHEBI:21137"/>
    </cofactor>
</comment>
<feature type="domain" description="Succinate dehydogenase/fumarate reductase N-terminal" evidence="4">
    <location>
        <begin position="8"/>
        <end position="106"/>
    </location>
</feature>
<dbReference type="Proteomes" id="UP000000739">
    <property type="component" value="Chromosome"/>
</dbReference>
<dbReference type="InterPro" id="IPR026002">
    <property type="entry name" value="ATC_hydrolase-like"/>
</dbReference>
<dbReference type="RefSeq" id="WP_015949169.1">
    <property type="nucleotide sequence ID" value="NC_011768.1"/>
</dbReference>
<dbReference type="eggNOG" id="COG0479">
    <property type="taxonomic scope" value="Bacteria"/>
</dbReference>
<dbReference type="HOGENOM" id="CLU_992975_0_0_7"/>
<keyword evidence="6" id="KW-1185">Reference proteome</keyword>
<evidence type="ECO:0000256" key="2">
    <source>
        <dbReference type="ARBA" id="ARBA00009433"/>
    </source>
</evidence>
<dbReference type="GO" id="GO:0051536">
    <property type="term" value="F:iron-sulfur cluster binding"/>
    <property type="evidence" value="ECO:0007669"/>
    <property type="project" value="InterPro"/>
</dbReference>
<name>B8FNF4_DESAL</name>
<evidence type="ECO:0000313" key="5">
    <source>
        <dbReference type="EMBL" id="ACL06123.1"/>
    </source>
</evidence>
<reference evidence="5 6" key="1">
    <citation type="journal article" date="2012" name="Environ. Microbiol.">
        <title>The genome sequence of Desulfatibacillum alkenivorans AK-01: a blueprint for anaerobic alkane oxidation.</title>
        <authorList>
            <person name="Callaghan A.V."/>
            <person name="Morris B.E."/>
            <person name="Pereira I.A."/>
            <person name="McInerney M.J."/>
            <person name="Austin R.N."/>
            <person name="Groves J.T."/>
            <person name="Kukor J.J."/>
            <person name="Suflita J.M."/>
            <person name="Young L.Y."/>
            <person name="Zylstra G.J."/>
            <person name="Wawrik B."/>
        </authorList>
    </citation>
    <scope>NUCLEOTIDE SEQUENCE [LARGE SCALE GENOMIC DNA]</scope>
    <source>
        <strain evidence="5 6">AK-01</strain>
    </source>
</reference>
<comment type="cofactor">
    <cofactor evidence="3">
        <name>[2Fe-2S] cluster</name>
        <dbReference type="ChEBI" id="CHEBI:190135"/>
    </cofactor>
</comment>
<dbReference type="PANTHER" id="PTHR11921:SF29">
    <property type="entry name" value="SUCCINATE DEHYDROGENASE [UBIQUINONE] IRON-SULFUR SUBUNIT, MITOCHONDRIAL"/>
    <property type="match status" value="1"/>
</dbReference>
<dbReference type="InterPro" id="IPR012675">
    <property type="entry name" value="Beta-grasp_dom_sf"/>
</dbReference>
<dbReference type="Pfam" id="PF14196">
    <property type="entry name" value="ATC_hydrolase"/>
    <property type="match status" value="1"/>
</dbReference>
<protein>
    <submittedName>
        <fullName evidence="5">Succinate dehydrogenase/fumarate reductase Fe-S protein subunit-like protein</fullName>
    </submittedName>
</protein>
<dbReference type="PANTHER" id="PTHR11921">
    <property type="entry name" value="SUCCINATE DEHYDROGENASE IRON-SULFUR PROTEIN"/>
    <property type="match status" value="1"/>
</dbReference>
<dbReference type="GO" id="GO:0022904">
    <property type="term" value="P:respiratory electron transport chain"/>
    <property type="evidence" value="ECO:0007669"/>
    <property type="project" value="TreeGrafter"/>
</dbReference>
<dbReference type="GO" id="GO:0009060">
    <property type="term" value="P:aerobic respiration"/>
    <property type="evidence" value="ECO:0007669"/>
    <property type="project" value="TreeGrafter"/>
</dbReference>
<organism evidence="5 6">
    <name type="scientific">Desulfatibacillum aliphaticivorans</name>
    <dbReference type="NCBI Taxonomy" id="218208"/>
    <lineage>
        <taxon>Bacteria</taxon>
        <taxon>Pseudomonadati</taxon>
        <taxon>Thermodesulfobacteriota</taxon>
        <taxon>Desulfobacteria</taxon>
        <taxon>Desulfobacterales</taxon>
        <taxon>Desulfatibacillaceae</taxon>
        <taxon>Desulfatibacillum</taxon>
    </lineage>
</organism>
<comment type="similarity">
    <text evidence="2">Belongs to the succinate dehydrogenase/fumarate reductase iron-sulfur protein family.</text>
</comment>
<dbReference type="Gene3D" id="3.10.20.30">
    <property type="match status" value="1"/>
</dbReference>
<accession>B8FNF4</accession>
<gene>
    <name evidence="5" type="ordered locus">Dalk_4444</name>
</gene>
<dbReference type="InterPro" id="IPR036010">
    <property type="entry name" value="2Fe-2S_ferredoxin-like_sf"/>
</dbReference>
<dbReference type="KEGG" id="dal:Dalk_4444"/>
<dbReference type="Pfam" id="PF13085">
    <property type="entry name" value="Fer2_3"/>
    <property type="match status" value="1"/>
</dbReference>
<dbReference type="InterPro" id="IPR050573">
    <property type="entry name" value="SDH/FRD_Iron-Sulfur"/>
</dbReference>
<dbReference type="InterPro" id="IPR025192">
    <property type="entry name" value="Succ_DH/fum_Rdtase_N"/>
</dbReference>